<evidence type="ECO:0000256" key="4">
    <source>
        <dbReference type="SAM" id="Phobius"/>
    </source>
</evidence>
<keyword evidence="4" id="KW-0812">Transmembrane</keyword>
<feature type="domain" description="Anti-sigma K factor RskA C-terminal" evidence="5">
    <location>
        <begin position="103"/>
        <end position="230"/>
    </location>
</feature>
<evidence type="ECO:0000259" key="5">
    <source>
        <dbReference type="Pfam" id="PF10099"/>
    </source>
</evidence>
<evidence type="ECO:0000256" key="1">
    <source>
        <dbReference type="ARBA" id="ARBA00023015"/>
    </source>
</evidence>
<dbReference type="RefSeq" id="WP_350278823.1">
    <property type="nucleotide sequence ID" value="NZ_CP158165.1"/>
</dbReference>
<proteinExistence type="predicted"/>
<protein>
    <submittedName>
        <fullName evidence="6">Anti-sigma factor</fullName>
    </submittedName>
</protein>
<sequence>MTKHLDEELLAQWALDGESPDAAAAEHLQSCATCRTTLAELRSLVGVTHDLPRLEAPGAHVWQRITDELGPEYAAQETTDDGHRAAGNGTQDTRRRFRSSALALAACVAVVLGAGAGILGTLYLTDDEPDQPVADVMIRLEPLAGKTGDGSADLIRASTGTQLKVDATGLGTTTAGYYEVWLINADGQRMVSLGVLNPLTGSTFQVPAGLTSQGYRIVDVSLEPEDGNPEHSRDSVIRGTLPS</sequence>
<dbReference type="AlphaFoldDB" id="A0AAU7TGS1"/>
<organism evidence="6">
    <name type="scientific">Kribbella sp. HUAS MG21</name>
    <dbReference type="NCBI Taxonomy" id="3160966"/>
    <lineage>
        <taxon>Bacteria</taxon>
        <taxon>Bacillati</taxon>
        <taxon>Actinomycetota</taxon>
        <taxon>Actinomycetes</taxon>
        <taxon>Propionibacteriales</taxon>
        <taxon>Kribbellaceae</taxon>
        <taxon>Kribbella</taxon>
    </lineage>
</organism>
<dbReference type="EMBL" id="CP158165">
    <property type="protein sequence ID" value="XBV26016.1"/>
    <property type="molecule type" value="Genomic_DNA"/>
</dbReference>
<dbReference type="Pfam" id="PF10099">
    <property type="entry name" value="RskA_C"/>
    <property type="match status" value="1"/>
</dbReference>
<feature type="transmembrane region" description="Helical" evidence="4">
    <location>
        <begin position="101"/>
        <end position="124"/>
    </location>
</feature>
<gene>
    <name evidence="6" type="ORF">ABN611_06225</name>
</gene>
<dbReference type="GO" id="GO:0005886">
    <property type="term" value="C:plasma membrane"/>
    <property type="evidence" value="ECO:0007669"/>
    <property type="project" value="InterPro"/>
</dbReference>
<evidence type="ECO:0000313" key="6">
    <source>
        <dbReference type="EMBL" id="XBV26016.1"/>
    </source>
</evidence>
<dbReference type="Gene3D" id="1.10.10.1320">
    <property type="entry name" value="Anti-sigma factor, zinc-finger domain"/>
    <property type="match status" value="1"/>
</dbReference>
<feature type="region of interest" description="Disordered" evidence="3">
    <location>
        <begin position="222"/>
        <end position="243"/>
    </location>
</feature>
<keyword evidence="4" id="KW-0472">Membrane</keyword>
<evidence type="ECO:0000256" key="3">
    <source>
        <dbReference type="SAM" id="MobiDB-lite"/>
    </source>
</evidence>
<dbReference type="InterPro" id="IPR018764">
    <property type="entry name" value="RskA_C"/>
</dbReference>
<accession>A0AAU7TGS1</accession>
<keyword evidence="4" id="KW-1133">Transmembrane helix</keyword>
<keyword evidence="1" id="KW-0805">Transcription regulation</keyword>
<evidence type="ECO:0000256" key="2">
    <source>
        <dbReference type="ARBA" id="ARBA00023163"/>
    </source>
</evidence>
<reference evidence="6" key="1">
    <citation type="submission" date="2024-06" db="EMBL/GenBank/DDBJ databases">
        <title>Kribbella sp. strain HUAS MG21 genome sequences.</title>
        <authorList>
            <person name="Mo P."/>
        </authorList>
    </citation>
    <scope>NUCLEOTIDE SEQUENCE</scope>
    <source>
        <strain evidence="6">HUAS MG21</strain>
    </source>
</reference>
<dbReference type="InterPro" id="IPR041916">
    <property type="entry name" value="Anti_sigma_zinc_sf"/>
</dbReference>
<keyword evidence="2" id="KW-0804">Transcription</keyword>
<name>A0AAU7TGS1_9ACTN</name>